<gene>
    <name evidence="1" type="ORF">ACFOZ7_22155</name>
</gene>
<dbReference type="EMBL" id="JBHSDJ010000133">
    <property type="protein sequence ID" value="MFC4249600.1"/>
    <property type="molecule type" value="Genomic_DNA"/>
</dbReference>
<organism evidence="1 2">
    <name type="scientific">Natribaculum luteum</name>
    <dbReference type="NCBI Taxonomy" id="1586232"/>
    <lineage>
        <taxon>Archaea</taxon>
        <taxon>Methanobacteriati</taxon>
        <taxon>Methanobacteriota</taxon>
        <taxon>Stenosarchaea group</taxon>
        <taxon>Halobacteria</taxon>
        <taxon>Halobacteriales</taxon>
        <taxon>Natrialbaceae</taxon>
        <taxon>Natribaculum</taxon>
    </lineage>
</organism>
<dbReference type="InterPro" id="IPR027268">
    <property type="entry name" value="Peptidase_M4/M1_CTD_sf"/>
</dbReference>
<evidence type="ECO:0000313" key="2">
    <source>
        <dbReference type="Proteomes" id="UP001595821"/>
    </source>
</evidence>
<reference evidence="1 2" key="1">
    <citation type="journal article" date="2014" name="Int. J. Syst. Evol. Microbiol.">
        <title>Complete genome sequence of Corynebacterium casei LMG S-19264T (=DSM 44701T), isolated from a smear-ripened cheese.</title>
        <authorList>
            <consortium name="US DOE Joint Genome Institute (JGI-PGF)"/>
            <person name="Walter F."/>
            <person name="Albersmeier A."/>
            <person name="Kalinowski J."/>
            <person name="Ruckert C."/>
        </authorList>
    </citation>
    <scope>NUCLEOTIDE SEQUENCE [LARGE SCALE GENOMIC DNA]</scope>
    <source>
        <strain evidence="1 2">IBRC-M 10912</strain>
    </source>
</reference>
<accession>A0ABD5P627</accession>
<protein>
    <recommendedName>
        <fullName evidence="3">CARDB domain-containing protein</fullName>
    </recommendedName>
</protein>
<dbReference type="GeneID" id="71853407"/>
<dbReference type="InterPro" id="IPR013783">
    <property type="entry name" value="Ig-like_fold"/>
</dbReference>
<dbReference type="Proteomes" id="UP001595821">
    <property type="component" value="Unassembled WGS sequence"/>
</dbReference>
<evidence type="ECO:0008006" key="3">
    <source>
        <dbReference type="Google" id="ProtNLM"/>
    </source>
</evidence>
<name>A0ABD5P627_9EURY</name>
<dbReference type="Gene3D" id="1.10.390.10">
    <property type="entry name" value="Neutral Protease Domain 2"/>
    <property type="match status" value="1"/>
</dbReference>
<dbReference type="Gene3D" id="2.60.40.10">
    <property type="entry name" value="Immunoglobulins"/>
    <property type="match status" value="2"/>
</dbReference>
<sequence length="680" mass="73061">MKNRVVTVVLAVFFVVSAPIGTVAAGTGPPPAASLEDDRSVAVSGAASVSSAPDDGVLHRTLVLRQRPDRPGEFETELTVSIPEAVGDLEITLESAATVTETAGFERLEEDVYRWDGSTAEPTVTFTMPANRTGTERRRAATASEEGYTFVETGSWGVVQVPDVVALEWRERERVGTDRTVVVDGPGATGGDVAFFGEATEYERTVDGERFRLVVPEAADLAERPDEILESLATASEQLRIGAPNDEVFVVAAPTDSVEWGPRGIQYGDGDAWVRDDAPLDEPENVWIHEYVHTRQDFARGETGTTAETRWLVEGGAEYYAALATLEQDRIDYDEFRRFLEAGGRSPYADGTLAAPATWDHERTDYVRGALVLGALDRELRLATDGERSLSAVVRELNLEEDTLTQAAFLAALERAGGADVRTLAERYTETDAVPETWSRLEHRTAFAGPIALFEYRIEDAAITGLYREAAFAETTTVVVGETVAFDVAVANVGDREGSYDATLQADGGLLETRSGTLAAGDGRVERLAWTPEEPGLYDVTVGDRRLSVRVRSPAEATVTQLRLESATVEPGESVTATATVENDADRPGEATVRFRTPEGVADERTVTLAAGERTTVETSLAFDEAGRYQVAAGDRVAVVAVEDGLASRIESGAESIPGFGVPVAFGALVVVAVAHGRRQ</sequence>
<proteinExistence type="predicted"/>
<dbReference type="RefSeq" id="WP_246973277.1">
    <property type="nucleotide sequence ID" value="NZ_CP095397.1"/>
</dbReference>
<dbReference type="AlphaFoldDB" id="A0ABD5P627"/>
<comment type="caution">
    <text evidence="1">The sequence shown here is derived from an EMBL/GenBank/DDBJ whole genome shotgun (WGS) entry which is preliminary data.</text>
</comment>
<evidence type="ECO:0000313" key="1">
    <source>
        <dbReference type="EMBL" id="MFC4249600.1"/>
    </source>
</evidence>